<accession>A0A1U9K5F6</accession>
<gene>
    <name evidence="2" type="ORF">B0W44_05235</name>
</gene>
<keyword evidence="3" id="KW-1185">Reference proteome</keyword>
<reference evidence="2 3" key="1">
    <citation type="journal article" date="2015" name="Int. J. Syst. Evol. Microbiol.">
        <title>Novibacillus thermophilus gen. nov., sp. nov., a Gram-staining-negative and moderately thermophilic member of the family Thermoactinomycetaceae.</title>
        <authorList>
            <person name="Yang G."/>
            <person name="Chen J."/>
            <person name="Zhou S."/>
        </authorList>
    </citation>
    <scope>NUCLEOTIDE SEQUENCE [LARGE SCALE GENOMIC DNA]</scope>
    <source>
        <strain evidence="2 3">SG-1</strain>
    </source>
</reference>
<dbReference type="AlphaFoldDB" id="A0A1U9K5F6"/>
<dbReference type="GO" id="GO:0003677">
    <property type="term" value="F:DNA binding"/>
    <property type="evidence" value="ECO:0007669"/>
    <property type="project" value="InterPro"/>
</dbReference>
<dbReference type="RefSeq" id="WP_077719092.1">
    <property type="nucleotide sequence ID" value="NZ_CP019699.1"/>
</dbReference>
<dbReference type="Proteomes" id="UP000188603">
    <property type="component" value="Chromosome"/>
</dbReference>
<dbReference type="STRING" id="1471761.B0W44_05235"/>
<dbReference type="InterPro" id="IPR001387">
    <property type="entry name" value="Cro/C1-type_HTH"/>
</dbReference>
<dbReference type="EMBL" id="CP019699">
    <property type="protein sequence ID" value="AQS55271.1"/>
    <property type="molecule type" value="Genomic_DNA"/>
</dbReference>
<dbReference type="KEGG" id="ntr:B0W44_05235"/>
<evidence type="ECO:0000259" key="1">
    <source>
        <dbReference type="PROSITE" id="PS50943"/>
    </source>
</evidence>
<dbReference type="PROSITE" id="PS50943">
    <property type="entry name" value="HTH_CROC1"/>
    <property type="match status" value="1"/>
</dbReference>
<evidence type="ECO:0000313" key="3">
    <source>
        <dbReference type="Proteomes" id="UP000188603"/>
    </source>
</evidence>
<dbReference type="Gene3D" id="1.10.260.40">
    <property type="entry name" value="lambda repressor-like DNA-binding domains"/>
    <property type="match status" value="1"/>
</dbReference>
<name>A0A1U9K5F6_9BACL</name>
<dbReference type="CDD" id="cd00093">
    <property type="entry name" value="HTH_XRE"/>
    <property type="match status" value="1"/>
</dbReference>
<protein>
    <recommendedName>
        <fullName evidence="1">HTH cro/C1-type domain-containing protein</fullName>
    </recommendedName>
</protein>
<dbReference type="InterPro" id="IPR010982">
    <property type="entry name" value="Lambda_DNA-bd_dom_sf"/>
</dbReference>
<dbReference type="SMART" id="SM00530">
    <property type="entry name" value="HTH_XRE"/>
    <property type="match status" value="1"/>
</dbReference>
<organism evidence="2 3">
    <name type="scientific">Novibacillus thermophilus</name>
    <dbReference type="NCBI Taxonomy" id="1471761"/>
    <lineage>
        <taxon>Bacteria</taxon>
        <taxon>Bacillati</taxon>
        <taxon>Bacillota</taxon>
        <taxon>Bacilli</taxon>
        <taxon>Bacillales</taxon>
        <taxon>Thermoactinomycetaceae</taxon>
        <taxon>Novibacillus</taxon>
    </lineage>
</organism>
<dbReference type="OrthoDB" id="2857438at2"/>
<dbReference type="Pfam" id="PF01381">
    <property type="entry name" value="HTH_3"/>
    <property type="match status" value="1"/>
</dbReference>
<evidence type="ECO:0000313" key="2">
    <source>
        <dbReference type="EMBL" id="AQS55271.1"/>
    </source>
</evidence>
<sequence length="168" mass="19241">MSMGQAIAEARQGMTQAELAEKLHLDRTSVGKYETGKRRVPEHMRATIASTLDDPVVYFAAEEEATGGVTIPYLNGERIERSLSAMKELARYEALEALEHLDRVRFHKPPEYWTEEEKAEVQQVMYELLDAAASIQNLVAVSCKDYGFSPKKIYKEWRNTVKKRGWMK</sequence>
<feature type="domain" description="HTH cro/C1-type" evidence="1">
    <location>
        <begin position="11"/>
        <end position="59"/>
    </location>
</feature>
<dbReference type="SUPFAM" id="SSF47413">
    <property type="entry name" value="lambda repressor-like DNA-binding domains"/>
    <property type="match status" value="1"/>
</dbReference>
<proteinExistence type="predicted"/>